<proteinExistence type="predicted"/>
<sequence>MGITDRLLELGLYPTKDAIDNFIVPPSVPLPDSSPYYPEPSQFLSPSHPPSTTIRSAAMRFVFSFSLLIVFAFYCFKRAPILFRIQEIEETMSKEADTKSEMIYTACLAMEERFERMVKGADSLSSNAMGSLKWITFVNARAIETMSAGSYIEGAQVKELWEEAHRVQHLLTVAENMLEDENVFIGVLVKWSDVLFAEQKMTLKNKVKVNSWVWTVLLL</sequence>
<organism evidence="2 3">
    <name type="scientific">Collybiopsis luxurians FD-317 M1</name>
    <dbReference type="NCBI Taxonomy" id="944289"/>
    <lineage>
        <taxon>Eukaryota</taxon>
        <taxon>Fungi</taxon>
        <taxon>Dikarya</taxon>
        <taxon>Basidiomycota</taxon>
        <taxon>Agaricomycotina</taxon>
        <taxon>Agaricomycetes</taxon>
        <taxon>Agaricomycetidae</taxon>
        <taxon>Agaricales</taxon>
        <taxon>Marasmiineae</taxon>
        <taxon>Omphalotaceae</taxon>
        <taxon>Collybiopsis</taxon>
        <taxon>Collybiopsis luxurians</taxon>
    </lineage>
</organism>
<dbReference type="AlphaFoldDB" id="A0A0D0B114"/>
<keyword evidence="1" id="KW-0472">Membrane</keyword>
<keyword evidence="1" id="KW-1133">Transmembrane helix</keyword>
<dbReference type="HOGENOM" id="CLU_1261645_0_0_1"/>
<evidence type="ECO:0000256" key="1">
    <source>
        <dbReference type="SAM" id="Phobius"/>
    </source>
</evidence>
<evidence type="ECO:0000313" key="3">
    <source>
        <dbReference type="Proteomes" id="UP000053593"/>
    </source>
</evidence>
<name>A0A0D0B114_9AGAR</name>
<dbReference type="Proteomes" id="UP000053593">
    <property type="component" value="Unassembled WGS sequence"/>
</dbReference>
<gene>
    <name evidence="2" type="ORF">GYMLUDRAFT_247551</name>
</gene>
<dbReference type="EMBL" id="KN834795">
    <property type="protein sequence ID" value="KIK56770.1"/>
    <property type="molecule type" value="Genomic_DNA"/>
</dbReference>
<feature type="transmembrane region" description="Helical" evidence="1">
    <location>
        <begin position="57"/>
        <end position="76"/>
    </location>
</feature>
<reference evidence="2 3" key="1">
    <citation type="submission" date="2014-04" db="EMBL/GenBank/DDBJ databases">
        <title>Evolutionary Origins and Diversification of the Mycorrhizal Mutualists.</title>
        <authorList>
            <consortium name="DOE Joint Genome Institute"/>
            <consortium name="Mycorrhizal Genomics Consortium"/>
            <person name="Kohler A."/>
            <person name="Kuo A."/>
            <person name="Nagy L.G."/>
            <person name="Floudas D."/>
            <person name="Copeland A."/>
            <person name="Barry K.W."/>
            <person name="Cichocki N."/>
            <person name="Veneault-Fourrey C."/>
            <person name="LaButti K."/>
            <person name="Lindquist E.A."/>
            <person name="Lipzen A."/>
            <person name="Lundell T."/>
            <person name="Morin E."/>
            <person name="Murat C."/>
            <person name="Riley R."/>
            <person name="Ohm R."/>
            <person name="Sun H."/>
            <person name="Tunlid A."/>
            <person name="Henrissat B."/>
            <person name="Grigoriev I.V."/>
            <person name="Hibbett D.S."/>
            <person name="Martin F."/>
        </authorList>
    </citation>
    <scope>NUCLEOTIDE SEQUENCE [LARGE SCALE GENOMIC DNA]</scope>
    <source>
        <strain evidence="2 3">FD-317 M1</strain>
    </source>
</reference>
<protein>
    <submittedName>
        <fullName evidence="2">Uncharacterized protein</fullName>
    </submittedName>
</protein>
<keyword evidence="3" id="KW-1185">Reference proteome</keyword>
<accession>A0A0D0B114</accession>
<keyword evidence="1" id="KW-0812">Transmembrane</keyword>
<evidence type="ECO:0000313" key="2">
    <source>
        <dbReference type="EMBL" id="KIK56770.1"/>
    </source>
</evidence>